<dbReference type="GO" id="GO:0008146">
    <property type="term" value="F:sulfotransferase activity"/>
    <property type="evidence" value="ECO:0007669"/>
    <property type="project" value="TreeGrafter"/>
</dbReference>
<dbReference type="Gene3D" id="3.40.50.720">
    <property type="entry name" value="NAD(P)-binding Rossmann-like Domain"/>
    <property type="match status" value="1"/>
</dbReference>
<dbReference type="NCBIfam" id="NF004281">
    <property type="entry name" value="PRK05690.1"/>
    <property type="match status" value="1"/>
</dbReference>
<evidence type="ECO:0000256" key="5">
    <source>
        <dbReference type="ARBA" id="ARBA00052218"/>
    </source>
</evidence>
<comment type="caution">
    <text evidence="14">The sequence shown here is derived from an EMBL/GenBank/DDBJ whole genome shotgun (WGS) entry which is preliminary data.</text>
</comment>
<feature type="domain" description="THIF-type NAD/FAD binding fold" evidence="13">
    <location>
        <begin position="10"/>
        <end position="235"/>
    </location>
</feature>
<dbReference type="GO" id="GO:0061605">
    <property type="term" value="F:molybdopterin-synthase adenylyltransferase activity"/>
    <property type="evidence" value="ECO:0007669"/>
    <property type="project" value="UniProtKB-EC"/>
</dbReference>
<evidence type="ECO:0000256" key="6">
    <source>
        <dbReference type="ARBA" id="ARBA00055169"/>
    </source>
</evidence>
<dbReference type="EC" id="2.7.7.80" evidence="8"/>
<keyword evidence="3" id="KW-0547">Nucleotide-binding</keyword>
<evidence type="ECO:0000256" key="12">
    <source>
        <dbReference type="ARBA" id="ARBA00078531"/>
    </source>
</evidence>
<dbReference type="CDD" id="cd00757">
    <property type="entry name" value="ThiF_MoeB_HesA_family"/>
    <property type="match status" value="1"/>
</dbReference>
<dbReference type="GO" id="GO:0005829">
    <property type="term" value="C:cytosol"/>
    <property type="evidence" value="ECO:0007669"/>
    <property type="project" value="TreeGrafter"/>
</dbReference>
<comment type="similarity">
    <text evidence="1">Belongs to the HesA/MoeB/ThiF family.</text>
</comment>
<dbReference type="InterPro" id="IPR000594">
    <property type="entry name" value="ThiF_NAD_FAD-bd"/>
</dbReference>
<organism evidence="14 15">
    <name type="scientific">Filimonas zeae</name>
    <dbReference type="NCBI Taxonomy" id="1737353"/>
    <lineage>
        <taxon>Bacteria</taxon>
        <taxon>Pseudomonadati</taxon>
        <taxon>Bacteroidota</taxon>
        <taxon>Chitinophagia</taxon>
        <taxon>Chitinophagales</taxon>
        <taxon>Chitinophagaceae</taxon>
        <taxon>Filimonas</taxon>
    </lineage>
</organism>
<dbReference type="GO" id="GO:0005524">
    <property type="term" value="F:ATP binding"/>
    <property type="evidence" value="ECO:0007669"/>
    <property type="project" value="UniProtKB-KW"/>
</dbReference>
<dbReference type="PANTHER" id="PTHR10953">
    <property type="entry name" value="UBIQUITIN-ACTIVATING ENZYME E1"/>
    <property type="match status" value="1"/>
</dbReference>
<name>A0A917J1S1_9BACT</name>
<evidence type="ECO:0000259" key="13">
    <source>
        <dbReference type="Pfam" id="PF00899"/>
    </source>
</evidence>
<dbReference type="EMBL" id="BMIB01000004">
    <property type="protein sequence ID" value="GGH77124.1"/>
    <property type="molecule type" value="Genomic_DNA"/>
</dbReference>
<comment type="function">
    <text evidence="6">Catalyzes the adenylation by ATP of the carboxyl group of the C-terminal glycine of sulfur carrier protein MoaD.</text>
</comment>
<evidence type="ECO:0000256" key="1">
    <source>
        <dbReference type="ARBA" id="ARBA00009919"/>
    </source>
</evidence>
<dbReference type="SUPFAM" id="SSF69572">
    <property type="entry name" value="Activating enzymes of the ubiquitin-like proteins"/>
    <property type="match status" value="1"/>
</dbReference>
<evidence type="ECO:0000256" key="8">
    <source>
        <dbReference type="ARBA" id="ARBA00066884"/>
    </source>
</evidence>
<dbReference type="FunFam" id="3.40.50.720:FF:000033">
    <property type="entry name" value="Adenylyltransferase and sulfurtransferase MOCS3"/>
    <property type="match status" value="1"/>
</dbReference>
<keyword evidence="4" id="KW-0067">ATP-binding</keyword>
<reference evidence="14" key="1">
    <citation type="journal article" date="2014" name="Int. J. Syst. Evol. Microbiol.">
        <title>Complete genome sequence of Corynebacterium casei LMG S-19264T (=DSM 44701T), isolated from a smear-ripened cheese.</title>
        <authorList>
            <consortium name="US DOE Joint Genome Institute (JGI-PGF)"/>
            <person name="Walter F."/>
            <person name="Albersmeier A."/>
            <person name="Kalinowski J."/>
            <person name="Ruckert C."/>
        </authorList>
    </citation>
    <scope>NUCLEOTIDE SEQUENCE</scope>
    <source>
        <strain evidence="14">CGMCC 1.15290</strain>
    </source>
</reference>
<comment type="catalytic activity">
    <reaction evidence="5">
        <text>[molybdopterin-synthase sulfur-carrier protein]-C-terminal Gly-Gly + ATP + H(+) = [molybdopterin-synthase sulfur-carrier protein]-C-terminal Gly-Gly-AMP + diphosphate</text>
        <dbReference type="Rhea" id="RHEA:43616"/>
        <dbReference type="Rhea" id="RHEA-COMP:12159"/>
        <dbReference type="Rhea" id="RHEA-COMP:12202"/>
        <dbReference type="ChEBI" id="CHEBI:15378"/>
        <dbReference type="ChEBI" id="CHEBI:30616"/>
        <dbReference type="ChEBI" id="CHEBI:33019"/>
        <dbReference type="ChEBI" id="CHEBI:90618"/>
        <dbReference type="ChEBI" id="CHEBI:90778"/>
        <dbReference type="EC" id="2.7.7.80"/>
    </reaction>
</comment>
<evidence type="ECO:0000313" key="14">
    <source>
        <dbReference type="EMBL" id="GGH77124.1"/>
    </source>
</evidence>
<evidence type="ECO:0000256" key="7">
    <source>
        <dbReference type="ARBA" id="ARBA00063809"/>
    </source>
</evidence>
<dbReference type="GO" id="GO:0004792">
    <property type="term" value="F:thiosulfate-cyanide sulfurtransferase activity"/>
    <property type="evidence" value="ECO:0007669"/>
    <property type="project" value="TreeGrafter"/>
</dbReference>
<accession>A0A917J1S1</accession>
<reference evidence="14" key="2">
    <citation type="submission" date="2020-09" db="EMBL/GenBank/DDBJ databases">
        <authorList>
            <person name="Sun Q."/>
            <person name="Zhou Y."/>
        </authorList>
    </citation>
    <scope>NUCLEOTIDE SEQUENCE</scope>
    <source>
        <strain evidence="14">CGMCC 1.15290</strain>
    </source>
</reference>
<dbReference type="Proteomes" id="UP000627292">
    <property type="component" value="Unassembled WGS sequence"/>
</dbReference>
<dbReference type="InterPro" id="IPR045886">
    <property type="entry name" value="ThiF/MoeB/HesA"/>
</dbReference>
<comment type="subunit">
    <text evidence="7">Homodimer. Forms a stable heterotetrameric complex of 2 MoeB and 2 MoaD during adenylation of MoaD.</text>
</comment>
<dbReference type="InterPro" id="IPR035985">
    <property type="entry name" value="Ubiquitin-activating_enz"/>
</dbReference>
<evidence type="ECO:0000313" key="15">
    <source>
        <dbReference type="Proteomes" id="UP000627292"/>
    </source>
</evidence>
<evidence type="ECO:0000256" key="9">
    <source>
        <dbReference type="ARBA" id="ARBA00073635"/>
    </source>
</evidence>
<dbReference type="PANTHER" id="PTHR10953:SF102">
    <property type="entry name" value="ADENYLYLTRANSFERASE AND SULFURTRANSFERASE MOCS3"/>
    <property type="match status" value="1"/>
</dbReference>
<dbReference type="GO" id="GO:0008641">
    <property type="term" value="F:ubiquitin-like modifier activating enzyme activity"/>
    <property type="evidence" value="ECO:0007669"/>
    <property type="project" value="InterPro"/>
</dbReference>
<protein>
    <recommendedName>
        <fullName evidence="9">Molybdopterin-synthase adenylyltransferase</fullName>
        <ecNumber evidence="8">2.7.7.80</ecNumber>
    </recommendedName>
    <alternativeName>
        <fullName evidence="12">MoaD protein adenylase</fullName>
    </alternativeName>
    <alternativeName>
        <fullName evidence="10">Molybdopterin-converting factor subunit 1 adenylase</fullName>
    </alternativeName>
    <alternativeName>
        <fullName evidence="11">Sulfur carrier protein MoaD adenylyltransferase</fullName>
    </alternativeName>
</protein>
<evidence type="ECO:0000256" key="2">
    <source>
        <dbReference type="ARBA" id="ARBA00022679"/>
    </source>
</evidence>
<sequence length="247" mass="26395">MLTTPELQRYLRQIMLPEIGITGQEKLQQAKVLVIGAGGLGCPVLQYLTAAGVGTIGIADHDAVDITNLQRQILYNTHDIGHLKANIAATRLSALNPFVQLQPIIEKVSEHNAAELMAAYDLIIDGSDNFPTRYLVNDTCVALNKPFISGSVLGFEAQVSVYNYKGGPTYRCLFPEPSATANCAENGVLGILPGIAGAYMANEAVKVICQAGTVLSGLLLVINSLTNSNQLFQFTRQQPASVQVLPG</sequence>
<evidence type="ECO:0000256" key="11">
    <source>
        <dbReference type="ARBA" id="ARBA00075328"/>
    </source>
</evidence>
<keyword evidence="2" id="KW-0808">Transferase</keyword>
<dbReference type="Pfam" id="PF00899">
    <property type="entry name" value="ThiF"/>
    <property type="match status" value="1"/>
</dbReference>
<evidence type="ECO:0000256" key="3">
    <source>
        <dbReference type="ARBA" id="ARBA00022741"/>
    </source>
</evidence>
<proteinExistence type="inferred from homology"/>
<dbReference type="RefSeq" id="WP_188956213.1">
    <property type="nucleotide sequence ID" value="NZ_BMIB01000004.1"/>
</dbReference>
<evidence type="ECO:0000256" key="10">
    <source>
        <dbReference type="ARBA" id="ARBA00075110"/>
    </source>
</evidence>
<gene>
    <name evidence="14" type="ORF">GCM10011379_43000</name>
</gene>
<dbReference type="AlphaFoldDB" id="A0A917J1S1"/>
<keyword evidence="15" id="KW-1185">Reference proteome</keyword>
<evidence type="ECO:0000256" key="4">
    <source>
        <dbReference type="ARBA" id="ARBA00022840"/>
    </source>
</evidence>